<dbReference type="PROSITE" id="PS51365">
    <property type="entry name" value="RENAL_DIPEPTIDASE_2"/>
    <property type="match status" value="1"/>
</dbReference>
<comment type="caution">
    <text evidence="1">The sequence shown here is derived from an EMBL/GenBank/DDBJ whole genome shotgun (WGS) entry which is preliminary data.</text>
</comment>
<accession>A0A511QPL8</accession>
<gene>
    <name evidence="1" type="ORF">VSU01S_13120</name>
</gene>
<dbReference type="EMBL" id="BJXK01000004">
    <property type="protein sequence ID" value="GEM79067.1"/>
    <property type="molecule type" value="Genomic_DNA"/>
</dbReference>
<dbReference type="GO" id="GO:0006508">
    <property type="term" value="P:proteolysis"/>
    <property type="evidence" value="ECO:0007669"/>
    <property type="project" value="InterPro"/>
</dbReference>
<dbReference type="Gene3D" id="3.20.20.140">
    <property type="entry name" value="Metal-dependent hydrolases"/>
    <property type="match status" value="1"/>
</dbReference>
<evidence type="ECO:0000313" key="2">
    <source>
        <dbReference type="Proteomes" id="UP000321113"/>
    </source>
</evidence>
<sequence length="403" mass="44667">MASFANTQPQDIHKGYSDSADYYEVDGVVVSNTDYEFKLWNPRGKSKEQMMQRARFLADAQNIPTTPEQNARADKARAKYSDAILINSTIPTSVGLVTAEEKHMIAAIERNRAAGFTASASTIYGHPNDGYYTVYGRYARTNQLARQQGVAIVKDADDIRDLKESGGYGLFYMAQDGAFLDKTPELLGTHASQGLKTVNFAYNKNNDYAGGGTEQNMGLTPLGYKLIDEAHKFHIIPDCSHGSNQTCIEAANYSERPIIASHSNSQELMPIGRNISDDAMRAIAKGEGAVCTVGLSFTLTADVDEPMLDAFARHVNHTGDVMGRDGTCFSTDYIHNIYEYYQFNLPNYEMYPPELGFGAPTQNIAAENIWHVVALLEDDYNWSEAEIRGFLGGNLMRVYDANW</sequence>
<name>A0A511QPL8_9VIBR</name>
<dbReference type="InterPro" id="IPR008257">
    <property type="entry name" value="Pept_M19"/>
</dbReference>
<organism evidence="1 2">
    <name type="scientific">Vibrio superstes NBRC 103154</name>
    <dbReference type="NCBI Taxonomy" id="1219062"/>
    <lineage>
        <taxon>Bacteria</taxon>
        <taxon>Pseudomonadati</taxon>
        <taxon>Pseudomonadota</taxon>
        <taxon>Gammaproteobacteria</taxon>
        <taxon>Vibrionales</taxon>
        <taxon>Vibrionaceae</taxon>
        <taxon>Vibrio</taxon>
    </lineage>
</organism>
<reference evidence="1 2" key="1">
    <citation type="submission" date="2019-07" db="EMBL/GenBank/DDBJ databases">
        <title>Whole genome shotgun sequence of Vibrio superstes NBRC 103154.</title>
        <authorList>
            <person name="Hosoyama A."/>
            <person name="Uohara A."/>
            <person name="Ohji S."/>
            <person name="Ichikawa N."/>
        </authorList>
    </citation>
    <scope>NUCLEOTIDE SEQUENCE [LARGE SCALE GENOMIC DNA]</scope>
    <source>
        <strain evidence="1 2">NBRC 103154</strain>
    </source>
</reference>
<dbReference type="GO" id="GO:0070573">
    <property type="term" value="F:metallodipeptidase activity"/>
    <property type="evidence" value="ECO:0007669"/>
    <property type="project" value="InterPro"/>
</dbReference>
<dbReference type="AlphaFoldDB" id="A0A511QPL8"/>
<protein>
    <recommendedName>
        <fullName evidence="3">Dipeptidase</fullName>
    </recommendedName>
</protein>
<proteinExistence type="predicted"/>
<dbReference type="PANTHER" id="PTHR10443:SF12">
    <property type="entry name" value="DIPEPTIDASE"/>
    <property type="match status" value="1"/>
</dbReference>
<dbReference type="SUPFAM" id="SSF51556">
    <property type="entry name" value="Metallo-dependent hydrolases"/>
    <property type="match status" value="1"/>
</dbReference>
<evidence type="ECO:0008006" key="3">
    <source>
        <dbReference type="Google" id="ProtNLM"/>
    </source>
</evidence>
<dbReference type="InterPro" id="IPR032466">
    <property type="entry name" value="Metal_Hydrolase"/>
</dbReference>
<dbReference type="PANTHER" id="PTHR10443">
    <property type="entry name" value="MICROSOMAL DIPEPTIDASE"/>
    <property type="match status" value="1"/>
</dbReference>
<keyword evidence="2" id="KW-1185">Reference proteome</keyword>
<dbReference type="Proteomes" id="UP000321113">
    <property type="component" value="Unassembled WGS sequence"/>
</dbReference>
<dbReference type="Pfam" id="PF01244">
    <property type="entry name" value="Peptidase_M19"/>
    <property type="match status" value="1"/>
</dbReference>
<evidence type="ECO:0000313" key="1">
    <source>
        <dbReference type="EMBL" id="GEM79067.1"/>
    </source>
</evidence>